<evidence type="ECO:0000256" key="1">
    <source>
        <dbReference type="SAM" id="SignalP"/>
    </source>
</evidence>
<evidence type="ECO:0000313" key="2">
    <source>
        <dbReference type="EMBL" id="KAF4666711.1"/>
    </source>
</evidence>
<accession>A0A7J6M6K5</accession>
<proteinExistence type="predicted"/>
<name>A0A7J6M6K5_PERCH</name>
<feature type="chain" id="PRO_5029767352" evidence="1">
    <location>
        <begin position="23"/>
        <end position="390"/>
    </location>
</feature>
<feature type="signal peptide" evidence="1">
    <location>
        <begin position="1"/>
        <end position="22"/>
    </location>
</feature>
<comment type="caution">
    <text evidence="2">The sequence shown here is derived from an EMBL/GenBank/DDBJ whole genome shotgun (WGS) entry which is preliminary data.</text>
</comment>
<dbReference type="Proteomes" id="UP000591131">
    <property type="component" value="Unassembled WGS sequence"/>
</dbReference>
<organism evidence="2 3">
    <name type="scientific">Perkinsus chesapeaki</name>
    <name type="common">Clam parasite</name>
    <name type="synonym">Perkinsus andrewsi</name>
    <dbReference type="NCBI Taxonomy" id="330153"/>
    <lineage>
        <taxon>Eukaryota</taxon>
        <taxon>Sar</taxon>
        <taxon>Alveolata</taxon>
        <taxon>Perkinsozoa</taxon>
        <taxon>Perkinsea</taxon>
        <taxon>Perkinsida</taxon>
        <taxon>Perkinsidae</taxon>
        <taxon>Perkinsus</taxon>
    </lineage>
</organism>
<keyword evidence="1" id="KW-0732">Signal</keyword>
<dbReference type="EMBL" id="JAAPAO010000228">
    <property type="protein sequence ID" value="KAF4666711.1"/>
    <property type="molecule type" value="Genomic_DNA"/>
</dbReference>
<protein>
    <submittedName>
        <fullName evidence="2">Uncharacterized protein</fullName>
    </submittedName>
</protein>
<reference evidence="2 3" key="1">
    <citation type="submission" date="2020-04" db="EMBL/GenBank/DDBJ databases">
        <title>Perkinsus chesapeaki whole genome sequence.</title>
        <authorList>
            <person name="Bogema D.R."/>
        </authorList>
    </citation>
    <scope>NUCLEOTIDE SEQUENCE [LARGE SCALE GENOMIC DNA]</scope>
    <source>
        <strain evidence="2">ATCC PRA-425</strain>
    </source>
</reference>
<gene>
    <name evidence="2" type="ORF">FOL47_003947</name>
</gene>
<dbReference type="AlphaFoldDB" id="A0A7J6M6K5"/>
<sequence length="390" mass="42544">MVSNINSVFWVSLLATLFIAEGIDQPPQMTERIPLKVVERVTAGFRHNMSRGSLSHVQTISFKSSKDDEDLGPLSSFIVNANGTQLLAISRTGSFVEIDLNPTGVSELDVTSADVLVNVLTEIDPGDVEGLTINGVYEGNGKGELYSYIGKPQDVVVKLHDGTIGEKTIHDLNGCQDNGGVKSLLKLHSIDGSGLLLLACKRPFARGESEGDYLFPVYFYSDTLSGEAKSFIVKAPGHFEPTDMAELSSGDIIVLFRRFNRGRKAMRVECIAAESLRQAMSTGSVVMSETMATWREKDKLPLGRPEALAVRQDPVTKKEFVYILAQTMNGSGDDDEEKPGSTTSISMYEWEPIVIGPRLPDEPCFSDNAAELYTMTALWIAVVAAFSAYL</sequence>
<evidence type="ECO:0000313" key="3">
    <source>
        <dbReference type="Proteomes" id="UP000591131"/>
    </source>
</evidence>
<keyword evidence="3" id="KW-1185">Reference proteome</keyword>